<dbReference type="KEGG" id="aiq:Azoinq_10600"/>
<protein>
    <submittedName>
        <fullName evidence="1">Uncharacterized protein</fullName>
    </submittedName>
</protein>
<evidence type="ECO:0000313" key="2">
    <source>
        <dbReference type="Proteomes" id="UP000683428"/>
    </source>
</evidence>
<keyword evidence="2" id="KW-1185">Reference proteome</keyword>
<sequence>MEIKNLRKFRSLVRNQLPFIDTLSDYDIVVEIGYHQELRRPFSLKQLLLSEFAPPATIRRRLSRLVSLGVVVKRVDRDDGRFVRLTLEREPYRRLRHMARLVEPVGVRVAT</sequence>
<accession>A0A975SL24</accession>
<dbReference type="EMBL" id="CP064782">
    <property type="protein sequence ID" value="QWT48306.1"/>
    <property type="molecule type" value="Genomic_DNA"/>
</dbReference>
<dbReference type="Proteomes" id="UP000683428">
    <property type="component" value="Chromosome"/>
</dbReference>
<reference evidence="1" key="1">
    <citation type="submission" date="2020-11" db="EMBL/GenBank/DDBJ databases">
        <title>Azospira inquinata sp. nov.</title>
        <authorList>
            <person name="Moe W.M."/>
            <person name="Mikes M.C."/>
        </authorList>
    </citation>
    <scope>NUCLEOTIDE SEQUENCE</scope>
    <source>
        <strain evidence="1">Azo-3</strain>
    </source>
</reference>
<dbReference type="RefSeq" id="WP_216129273.1">
    <property type="nucleotide sequence ID" value="NZ_CP064782.1"/>
</dbReference>
<dbReference type="AlphaFoldDB" id="A0A975SL24"/>
<name>A0A975SL24_9RHOO</name>
<evidence type="ECO:0000313" key="1">
    <source>
        <dbReference type="EMBL" id="QWT48306.1"/>
    </source>
</evidence>
<organism evidence="1 2">
    <name type="scientific">Azospira inquinata</name>
    <dbReference type="NCBI Taxonomy" id="2785627"/>
    <lineage>
        <taxon>Bacteria</taxon>
        <taxon>Pseudomonadati</taxon>
        <taxon>Pseudomonadota</taxon>
        <taxon>Betaproteobacteria</taxon>
        <taxon>Rhodocyclales</taxon>
        <taxon>Rhodocyclaceae</taxon>
        <taxon>Azospira</taxon>
    </lineage>
</organism>
<proteinExistence type="predicted"/>
<gene>
    <name evidence="1" type="ORF">Azoinq_10600</name>
</gene>